<protein>
    <recommendedName>
        <fullName evidence="1">MULE transposase domain-containing protein</fullName>
    </recommendedName>
</protein>
<accession>A0A7R9FQT6</accession>
<name>A0A7R9FQT6_9CRUS</name>
<dbReference type="Pfam" id="PF10551">
    <property type="entry name" value="MULE"/>
    <property type="match status" value="1"/>
</dbReference>
<dbReference type="EMBL" id="CAJPEV010003693">
    <property type="protein sequence ID" value="CAG0900340.1"/>
    <property type="molecule type" value="Genomic_DNA"/>
</dbReference>
<dbReference type="PANTHER" id="PTHR47160:SF10">
    <property type="entry name" value="MULE TRANSPOSASE DOMAIN-CONTAINING PROTEIN"/>
    <property type="match status" value="1"/>
</dbReference>
<dbReference type="EMBL" id="LR903210">
    <property type="protein sequence ID" value="CAD7251640.1"/>
    <property type="molecule type" value="Genomic_DNA"/>
</dbReference>
<dbReference type="InterPro" id="IPR018289">
    <property type="entry name" value="MULE_transposase_dom"/>
</dbReference>
<dbReference type="AlphaFoldDB" id="A0A7R9FQT6"/>
<proteinExistence type="predicted"/>
<organism evidence="2">
    <name type="scientific">Darwinula stevensoni</name>
    <dbReference type="NCBI Taxonomy" id="69355"/>
    <lineage>
        <taxon>Eukaryota</taxon>
        <taxon>Metazoa</taxon>
        <taxon>Ecdysozoa</taxon>
        <taxon>Arthropoda</taxon>
        <taxon>Crustacea</taxon>
        <taxon>Oligostraca</taxon>
        <taxon>Ostracoda</taxon>
        <taxon>Podocopa</taxon>
        <taxon>Podocopida</taxon>
        <taxon>Darwinulocopina</taxon>
        <taxon>Darwinuloidea</taxon>
        <taxon>Darwinulidae</taxon>
        <taxon>Darwinula</taxon>
    </lineage>
</organism>
<sequence length="430" mass="48702">MKLLCEHGTLMFLTLNYSYTLRGKKYWKCAEPGCRQAAVTLMDPKDMVKSPSVEHPGHGPSREKIVKKKVAWNVKNAISQHSMASVAAASSDSIAGLKAADRGYAPSLNALKQVALRKRRTEIPALPPTFVDLQVDGSYRCTTEGVDWLIHDHVHNALRMMIFATPKNLEYLQHATTWYGDGTFGIAPRARDDGFAQLYSIPAAVHGRVVPLAYLLPPDKTRQTYTSAFQVIINALSGSPSLQTFGSDFESGVVAAMAYDFPHIRHKACFYHFCQSMWRKIQELGLTQLYREDDDFAIKTRMMTCLAFVPVEDVQKVFAELEVTMPSEAKPVVQYFRETYVDGRRRRGRARNEAVYPPQLWNVRDRTLSNEPRTTNNLEAWHRRASSLFGKHMHFYAFLLQLKVEQSVTEHVILKLEAGHIPGKKKAEID</sequence>
<dbReference type="OrthoDB" id="10029846at2759"/>
<feature type="domain" description="MULE transposase" evidence="1">
    <location>
        <begin position="204"/>
        <end position="275"/>
    </location>
</feature>
<keyword evidence="3" id="KW-1185">Reference proteome</keyword>
<reference evidence="2" key="1">
    <citation type="submission" date="2020-11" db="EMBL/GenBank/DDBJ databases">
        <authorList>
            <person name="Tran Van P."/>
        </authorList>
    </citation>
    <scope>NUCLEOTIDE SEQUENCE</scope>
</reference>
<dbReference type="PANTHER" id="PTHR47160">
    <property type="entry name" value="PUTATIVE-RELATED"/>
    <property type="match status" value="1"/>
</dbReference>
<evidence type="ECO:0000313" key="3">
    <source>
        <dbReference type="Proteomes" id="UP000677054"/>
    </source>
</evidence>
<evidence type="ECO:0000259" key="1">
    <source>
        <dbReference type="Pfam" id="PF10551"/>
    </source>
</evidence>
<dbReference type="Proteomes" id="UP000677054">
    <property type="component" value="Unassembled WGS sequence"/>
</dbReference>
<gene>
    <name evidence="2" type="ORF">DSTB1V02_LOCUS11402</name>
</gene>
<evidence type="ECO:0000313" key="2">
    <source>
        <dbReference type="EMBL" id="CAD7251640.1"/>
    </source>
</evidence>